<evidence type="ECO:0000256" key="3">
    <source>
        <dbReference type="ARBA" id="ARBA00022801"/>
    </source>
</evidence>
<dbReference type="Pfam" id="PF00557">
    <property type="entry name" value="Peptidase_M24"/>
    <property type="match status" value="1"/>
</dbReference>
<feature type="domain" description="Peptidase M24 C-terminal" evidence="6">
    <location>
        <begin position="548"/>
        <end position="609"/>
    </location>
</feature>
<evidence type="ECO:0000313" key="7">
    <source>
        <dbReference type="EMBL" id="MDA4846474.1"/>
    </source>
</evidence>
<keyword evidence="8" id="KW-1185">Reference proteome</keyword>
<keyword evidence="7" id="KW-0031">Aminopeptidase</keyword>
<dbReference type="EMBL" id="JAPJZH010000008">
    <property type="protein sequence ID" value="MDA4846474.1"/>
    <property type="molecule type" value="Genomic_DNA"/>
</dbReference>
<dbReference type="InterPro" id="IPR033740">
    <property type="entry name" value="Pept_M24B"/>
</dbReference>
<dbReference type="Pfam" id="PF01321">
    <property type="entry name" value="Creatinase_N"/>
    <property type="match status" value="1"/>
</dbReference>
<comment type="caution">
    <text evidence="7">The sequence shown here is derived from an EMBL/GenBank/DDBJ whole genome shotgun (WGS) entry which is preliminary data.</text>
</comment>
<evidence type="ECO:0000259" key="5">
    <source>
        <dbReference type="Pfam" id="PF01321"/>
    </source>
</evidence>
<dbReference type="InterPro" id="IPR050422">
    <property type="entry name" value="X-Pro_aminopeptidase_P"/>
</dbReference>
<dbReference type="SUPFAM" id="SSF55920">
    <property type="entry name" value="Creatinase/aminopeptidase"/>
    <property type="match status" value="1"/>
</dbReference>
<dbReference type="Proteomes" id="UP001148313">
    <property type="component" value="Unassembled WGS sequence"/>
</dbReference>
<feature type="domain" description="Peptidase M24" evidence="4">
    <location>
        <begin position="323"/>
        <end position="538"/>
    </location>
</feature>
<dbReference type="Gene3D" id="3.40.350.10">
    <property type="entry name" value="Creatinase/prolidase N-terminal domain"/>
    <property type="match status" value="2"/>
</dbReference>
<comment type="similarity">
    <text evidence="1">Belongs to the peptidase M24B family.</text>
</comment>
<keyword evidence="7" id="KW-0645">Protease</keyword>
<gene>
    <name evidence="7" type="ORF">OOZ53_14000</name>
</gene>
<evidence type="ECO:0000256" key="2">
    <source>
        <dbReference type="ARBA" id="ARBA00022723"/>
    </source>
</evidence>
<accession>A0ABT4VPC2</accession>
<organism evidence="7 8">
    <name type="scientific">Hoeflea poritis</name>
    <dbReference type="NCBI Taxonomy" id="2993659"/>
    <lineage>
        <taxon>Bacteria</taxon>
        <taxon>Pseudomonadati</taxon>
        <taxon>Pseudomonadota</taxon>
        <taxon>Alphaproteobacteria</taxon>
        <taxon>Hyphomicrobiales</taxon>
        <taxon>Rhizobiaceae</taxon>
        <taxon>Hoeflea</taxon>
    </lineage>
</organism>
<proteinExistence type="inferred from homology"/>
<dbReference type="PANTHER" id="PTHR43763:SF6">
    <property type="entry name" value="XAA-PRO AMINOPEPTIDASE 1"/>
    <property type="match status" value="1"/>
</dbReference>
<dbReference type="CDD" id="cd01085">
    <property type="entry name" value="APP"/>
    <property type="match status" value="1"/>
</dbReference>
<keyword evidence="2" id="KW-0479">Metal-binding</keyword>
<evidence type="ECO:0000259" key="6">
    <source>
        <dbReference type="Pfam" id="PF16188"/>
    </source>
</evidence>
<evidence type="ECO:0000313" key="8">
    <source>
        <dbReference type="Proteomes" id="UP001148313"/>
    </source>
</evidence>
<feature type="domain" description="Creatinase N-terminal" evidence="5">
    <location>
        <begin position="17"/>
        <end position="139"/>
    </location>
</feature>
<dbReference type="InterPro" id="IPR036005">
    <property type="entry name" value="Creatinase/aminopeptidase-like"/>
</dbReference>
<dbReference type="InterPro" id="IPR000587">
    <property type="entry name" value="Creatinase_N"/>
</dbReference>
<dbReference type="Pfam" id="PF16188">
    <property type="entry name" value="Peptidase_M24_C"/>
    <property type="match status" value="1"/>
</dbReference>
<keyword evidence="3" id="KW-0378">Hydrolase</keyword>
<dbReference type="RefSeq" id="WP_271090226.1">
    <property type="nucleotide sequence ID" value="NZ_JAPJZH010000008.1"/>
</dbReference>
<evidence type="ECO:0000256" key="1">
    <source>
        <dbReference type="ARBA" id="ARBA00008766"/>
    </source>
</evidence>
<sequence>MFQSFDVTATAAASSERLERLRTCFDEAGIDALLVPRSDRFQGEYVPESEARLAWLTGFTGSAGVALVLRDSAHVFVDGRYATQVRQEVDLDLFTPEDLIKNPPRIWLEKNAPQGLRIGIDPWLHTLAEARVLEKAARKINGTLVRLESNPVDAIWHDRPDEPVGSVSMQPDSYAGQPAREKLAQLAEAVKEAAADTCVITDPSSIAWLFNIRGSDVPHTPHPLAFAIIGSDGKSRLFLDDRKLGKEAAEYLADLTGLQAPGDFETALAAIGKEGAKVMLDPNLAPARVAALITEAGGTLVEEADPARLPRAQKNAVELAGSRTAHERDGAAMVSFLAWLDRQQPGTVDEISAVRNLEEARRATGERLQMPLLDISFDTISGAGPNGAVIHYRVNTDTNRTLNRGEIYLVDSGGQYRDGTTDITRTVPVGPVGNDEKRFFTLVLKGMIALTLMRFPEGTRGIDIDAIARMALWKAGADYAHGTGHGVGSYLSVHEGPQSISRRGLQELKPGMILSNEPGYYHEGAFGIRIENLVAVNEAAPIEGGDNPMLGFETLTLCPIDRRLVVADLLSPDELAWLNGYHNRVRDVLAPLVGAQEDRDWLAAMTAPISQDRPHAAK</sequence>
<dbReference type="InterPro" id="IPR000994">
    <property type="entry name" value="Pept_M24"/>
</dbReference>
<name>A0ABT4VPC2_9HYPH</name>
<dbReference type="InterPro" id="IPR032416">
    <property type="entry name" value="Peptidase_M24_C"/>
</dbReference>
<dbReference type="SUPFAM" id="SSF53092">
    <property type="entry name" value="Creatinase/prolidase N-terminal domain"/>
    <property type="match status" value="1"/>
</dbReference>
<dbReference type="Pfam" id="PF16189">
    <property type="entry name" value="Creatinase_N_2"/>
    <property type="match status" value="1"/>
</dbReference>
<evidence type="ECO:0000259" key="4">
    <source>
        <dbReference type="Pfam" id="PF00557"/>
    </source>
</evidence>
<protein>
    <submittedName>
        <fullName evidence="7">Aminopeptidase P family protein</fullName>
    </submittedName>
</protein>
<dbReference type="PANTHER" id="PTHR43763">
    <property type="entry name" value="XAA-PRO AMINOPEPTIDASE 1"/>
    <property type="match status" value="1"/>
</dbReference>
<dbReference type="InterPro" id="IPR029149">
    <property type="entry name" value="Creatin/AminoP/Spt16_N"/>
</dbReference>
<reference evidence="7" key="1">
    <citation type="submission" date="2022-11" db="EMBL/GenBank/DDBJ databases">
        <title>Hoeflea poritis sp. nov., isolated from scleractinian coral Porites lutea.</title>
        <authorList>
            <person name="Zhang G."/>
            <person name="Wei Q."/>
            <person name="Cai L."/>
        </authorList>
    </citation>
    <scope>NUCLEOTIDE SEQUENCE</scope>
    <source>
        <strain evidence="7">E7-10</strain>
    </source>
</reference>
<dbReference type="GO" id="GO:0004177">
    <property type="term" value="F:aminopeptidase activity"/>
    <property type="evidence" value="ECO:0007669"/>
    <property type="project" value="UniProtKB-KW"/>
</dbReference>
<dbReference type="Gene3D" id="3.90.230.10">
    <property type="entry name" value="Creatinase/methionine aminopeptidase superfamily"/>
    <property type="match status" value="1"/>
</dbReference>